<dbReference type="Proteomes" id="UP000050482">
    <property type="component" value="Unassembled WGS sequence"/>
</dbReference>
<dbReference type="InterPro" id="IPR020846">
    <property type="entry name" value="MFS_dom"/>
</dbReference>
<keyword evidence="2" id="KW-0813">Transport</keyword>
<feature type="transmembrane region" description="Helical" evidence="7">
    <location>
        <begin position="345"/>
        <end position="364"/>
    </location>
</feature>
<dbReference type="EMBL" id="LJCO01000011">
    <property type="protein sequence ID" value="KPV45258.1"/>
    <property type="molecule type" value="Genomic_DNA"/>
</dbReference>
<evidence type="ECO:0000256" key="5">
    <source>
        <dbReference type="ARBA" id="ARBA00022989"/>
    </source>
</evidence>
<evidence type="ECO:0000256" key="3">
    <source>
        <dbReference type="ARBA" id="ARBA00022475"/>
    </source>
</evidence>
<evidence type="ECO:0000313" key="10">
    <source>
        <dbReference type="Proteomes" id="UP000050482"/>
    </source>
</evidence>
<dbReference type="STRING" id="471514.AN477_02335"/>
<dbReference type="GO" id="GO:0005886">
    <property type="term" value="C:plasma membrane"/>
    <property type="evidence" value="ECO:0007669"/>
    <property type="project" value="UniProtKB-SubCell"/>
</dbReference>
<feature type="transmembrane region" description="Helical" evidence="7">
    <location>
        <begin position="438"/>
        <end position="456"/>
    </location>
</feature>
<feature type="transmembrane region" description="Helical" evidence="7">
    <location>
        <begin position="215"/>
        <end position="233"/>
    </location>
</feature>
<gene>
    <name evidence="9" type="ORF">AN477_02335</name>
</gene>
<dbReference type="CDD" id="cd17321">
    <property type="entry name" value="MFS_MMR_MDR_like"/>
    <property type="match status" value="1"/>
</dbReference>
<proteinExistence type="predicted"/>
<dbReference type="InterPro" id="IPR036259">
    <property type="entry name" value="MFS_trans_sf"/>
</dbReference>
<dbReference type="Pfam" id="PF07690">
    <property type="entry name" value="MFS_1"/>
    <property type="match status" value="1"/>
</dbReference>
<dbReference type="PATRIC" id="fig|471514.4.peg.2807"/>
<reference evidence="9 10" key="1">
    <citation type="submission" date="2015-09" db="EMBL/GenBank/DDBJ databases">
        <title>Draft genome sequence of Alicyclobacillus ferrooxydans DSM 22381.</title>
        <authorList>
            <person name="Hemp J."/>
        </authorList>
    </citation>
    <scope>NUCLEOTIDE SEQUENCE [LARGE SCALE GENOMIC DNA]</scope>
    <source>
        <strain evidence="9 10">TC-34</strain>
    </source>
</reference>
<comment type="subcellular location">
    <subcellularLocation>
        <location evidence="1">Cell membrane</location>
        <topology evidence="1">Multi-pass membrane protein</topology>
    </subcellularLocation>
</comment>
<protein>
    <recommendedName>
        <fullName evidence="8">Major facilitator superfamily (MFS) profile domain-containing protein</fullName>
    </recommendedName>
</protein>
<feature type="domain" description="Major facilitator superfamily (MFS) profile" evidence="8">
    <location>
        <begin position="18"/>
        <end position="461"/>
    </location>
</feature>
<dbReference type="RefSeq" id="WP_054967587.1">
    <property type="nucleotide sequence ID" value="NZ_LJCO01000011.1"/>
</dbReference>
<accession>A0A0P9CHN9</accession>
<evidence type="ECO:0000256" key="2">
    <source>
        <dbReference type="ARBA" id="ARBA00022448"/>
    </source>
</evidence>
<name>A0A0P9CHN9_9BACL</name>
<evidence type="ECO:0000256" key="1">
    <source>
        <dbReference type="ARBA" id="ARBA00004651"/>
    </source>
</evidence>
<dbReference type="PANTHER" id="PTHR42718:SF46">
    <property type="entry name" value="BLR6921 PROTEIN"/>
    <property type="match status" value="1"/>
</dbReference>
<feature type="transmembrane region" description="Helical" evidence="7">
    <location>
        <begin position="311"/>
        <end position="333"/>
    </location>
</feature>
<feature type="transmembrane region" description="Helical" evidence="7">
    <location>
        <begin position="282"/>
        <end position="305"/>
    </location>
</feature>
<feature type="transmembrane region" description="Helical" evidence="7">
    <location>
        <begin position="370"/>
        <end position="390"/>
    </location>
</feature>
<comment type="caution">
    <text evidence="9">The sequence shown here is derived from an EMBL/GenBank/DDBJ whole genome shotgun (WGS) entry which is preliminary data.</text>
</comment>
<evidence type="ECO:0000313" key="9">
    <source>
        <dbReference type="EMBL" id="KPV45258.1"/>
    </source>
</evidence>
<keyword evidence="6 7" id="KW-0472">Membrane</keyword>
<dbReference type="Gene3D" id="1.20.1250.20">
    <property type="entry name" value="MFS general substrate transporter like domains"/>
    <property type="match status" value="2"/>
</dbReference>
<keyword evidence="5 7" id="KW-1133">Transmembrane helix</keyword>
<feature type="transmembrane region" description="Helical" evidence="7">
    <location>
        <begin position="84"/>
        <end position="102"/>
    </location>
</feature>
<keyword evidence="10" id="KW-1185">Reference proteome</keyword>
<feature type="transmembrane region" description="Helical" evidence="7">
    <location>
        <begin position="239"/>
        <end position="261"/>
    </location>
</feature>
<evidence type="ECO:0000259" key="8">
    <source>
        <dbReference type="PROSITE" id="PS50850"/>
    </source>
</evidence>
<sequence>MTSTSRAESRQEKYGIAFIAAIMLCVILNPLNSSTISVALPVLLSALHTTSSGITWIISGYYLGSAIAQPVMGKLGDAWGRARFVYIGLALMIFTAVLAPFSNELWLFVFWRVVQAVGTSMIYPNAVGLLRQYRSGDIGRILGWIGMAGGVAVAVGPTIGGFLIDLASWHSIFWLNIPLSVVAMVLLWRILPKGNRADRLHSVSRENNTAKNHQMDVMGILLFASAVTAWLLWSNSKHPFANAQLLTLVLGVILTTGLIVAELRHTSPIIPVRWFSQSQFTFSSLITVLANLVMYCILYGLPVLLETVRKFTATGSGLVLLAFAGVMSLASPLGGHLAQSQRRRIPILLAGLLLFAGVFILCWVNSLSVLMMVLALALIGVSFSISNVVIQKIVLDSAPHQDTGQASGVYTLLRYLGTILSSVLVGSSISTASGARTLFIILSVVSMATVLLSFGLRDNKPQLR</sequence>
<keyword evidence="4 7" id="KW-0812">Transmembrane</keyword>
<feature type="transmembrane region" description="Helical" evidence="7">
    <location>
        <begin position="142"/>
        <end position="164"/>
    </location>
</feature>
<dbReference type="PANTHER" id="PTHR42718">
    <property type="entry name" value="MAJOR FACILITATOR SUPERFAMILY MULTIDRUG TRANSPORTER MFSC"/>
    <property type="match status" value="1"/>
</dbReference>
<feature type="transmembrane region" description="Helical" evidence="7">
    <location>
        <begin position="38"/>
        <end position="63"/>
    </location>
</feature>
<dbReference type="PROSITE" id="PS50850">
    <property type="entry name" value="MFS"/>
    <property type="match status" value="1"/>
</dbReference>
<feature type="transmembrane region" description="Helical" evidence="7">
    <location>
        <begin position="170"/>
        <end position="191"/>
    </location>
</feature>
<dbReference type="GO" id="GO:0022857">
    <property type="term" value="F:transmembrane transporter activity"/>
    <property type="evidence" value="ECO:0007669"/>
    <property type="project" value="InterPro"/>
</dbReference>
<organism evidence="9 10">
    <name type="scientific">Alicyclobacillus ferrooxydans</name>
    <dbReference type="NCBI Taxonomy" id="471514"/>
    <lineage>
        <taxon>Bacteria</taxon>
        <taxon>Bacillati</taxon>
        <taxon>Bacillota</taxon>
        <taxon>Bacilli</taxon>
        <taxon>Bacillales</taxon>
        <taxon>Alicyclobacillaceae</taxon>
        <taxon>Alicyclobacillus</taxon>
    </lineage>
</organism>
<feature type="transmembrane region" description="Helical" evidence="7">
    <location>
        <begin position="108"/>
        <end position="130"/>
    </location>
</feature>
<feature type="transmembrane region" description="Helical" evidence="7">
    <location>
        <begin position="14"/>
        <end position="32"/>
    </location>
</feature>
<evidence type="ECO:0000256" key="7">
    <source>
        <dbReference type="SAM" id="Phobius"/>
    </source>
</evidence>
<evidence type="ECO:0000256" key="6">
    <source>
        <dbReference type="ARBA" id="ARBA00023136"/>
    </source>
</evidence>
<dbReference type="OrthoDB" id="146256at2"/>
<dbReference type="InterPro" id="IPR011701">
    <property type="entry name" value="MFS"/>
</dbReference>
<dbReference type="SUPFAM" id="SSF103473">
    <property type="entry name" value="MFS general substrate transporter"/>
    <property type="match status" value="1"/>
</dbReference>
<feature type="transmembrane region" description="Helical" evidence="7">
    <location>
        <begin position="411"/>
        <end position="432"/>
    </location>
</feature>
<keyword evidence="3" id="KW-1003">Cell membrane</keyword>
<evidence type="ECO:0000256" key="4">
    <source>
        <dbReference type="ARBA" id="ARBA00022692"/>
    </source>
</evidence>
<dbReference type="AlphaFoldDB" id="A0A0P9CHN9"/>